<evidence type="ECO:0000313" key="9">
    <source>
        <dbReference type="EMBL" id="MFC3832526.1"/>
    </source>
</evidence>
<evidence type="ECO:0000256" key="6">
    <source>
        <dbReference type="ARBA" id="ARBA00023136"/>
    </source>
</evidence>
<accession>A0ABV7Z898</accession>
<feature type="transmembrane region" description="Helical" evidence="7">
    <location>
        <begin position="91"/>
        <end position="110"/>
    </location>
</feature>
<evidence type="ECO:0000256" key="7">
    <source>
        <dbReference type="SAM" id="Phobius"/>
    </source>
</evidence>
<name>A0ABV7Z898_9DEIO</name>
<dbReference type="PROSITE" id="PS50850">
    <property type="entry name" value="MFS"/>
    <property type="match status" value="1"/>
</dbReference>
<keyword evidence="4 7" id="KW-0812">Transmembrane</keyword>
<feature type="transmembrane region" description="Helical" evidence="7">
    <location>
        <begin position="195"/>
        <end position="218"/>
    </location>
</feature>
<evidence type="ECO:0000313" key="10">
    <source>
        <dbReference type="Proteomes" id="UP001595803"/>
    </source>
</evidence>
<gene>
    <name evidence="9" type="ORF">ACFOSB_06605</name>
</gene>
<feature type="transmembrane region" description="Helical" evidence="7">
    <location>
        <begin position="117"/>
        <end position="137"/>
    </location>
</feature>
<keyword evidence="10" id="KW-1185">Reference proteome</keyword>
<dbReference type="InterPro" id="IPR036259">
    <property type="entry name" value="MFS_trans_sf"/>
</dbReference>
<dbReference type="InterPro" id="IPR020846">
    <property type="entry name" value="MFS_dom"/>
</dbReference>
<evidence type="ECO:0000256" key="1">
    <source>
        <dbReference type="ARBA" id="ARBA00004651"/>
    </source>
</evidence>
<comment type="subcellular location">
    <subcellularLocation>
        <location evidence="1">Cell membrane</location>
        <topology evidence="1">Multi-pass membrane protein</topology>
    </subcellularLocation>
</comment>
<dbReference type="PANTHER" id="PTHR43266">
    <property type="entry name" value="MACROLIDE-EFFLUX PROTEIN"/>
    <property type="match status" value="1"/>
</dbReference>
<protein>
    <submittedName>
        <fullName evidence="9">MFS transporter</fullName>
    </submittedName>
</protein>
<evidence type="ECO:0000256" key="4">
    <source>
        <dbReference type="ARBA" id="ARBA00022692"/>
    </source>
</evidence>
<dbReference type="EMBL" id="JBHRZG010000006">
    <property type="protein sequence ID" value="MFC3832526.1"/>
    <property type="molecule type" value="Genomic_DNA"/>
</dbReference>
<dbReference type="SUPFAM" id="SSF103473">
    <property type="entry name" value="MFS general substrate transporter"/>
    <property type="match status" value="1"/>
</dbReference>
<dbReference type="Pfam" id="PF07690">
    <property type="entry name" value="MFS_1"/>
    <property type="match status" value="1"/>
</dbReference>
<feature type="domain" description="Major facilitator superfamily (MFS) profile" evidence="8">
    <location>
        <begin position="24"/>
        <end position="437"/>
    </location>
</feature>
<comment type="caution">
    <text evidence="9">The sequence shown here is derived from an EMBL/GenBank/DDBJ whole genome shotgun (WGS) entry which is preliminary data.</text>
</comment>
<proteinExistence type="predicted"/>
<dbReference type="PANTHER" id="PTHR43266:SF2">
    <property type="entry name" value="MAJOR FACILITATOR SUPERFAMILY (MFS) PROFILE DOMAIN-CONTAINING PROTEIN"/>
    <property type="match status" value="1"/>
</dbReference>
<reference evidence="10" key="1">
    <citation type="journal article" date="2019" name="Int. J. Syst. Evol. Microbiol.">
        <title>The Global Catalogue of Microorganisms (GCM) 10K type strain sequencing project: providing services to taxonomists for standard genome sequencing and annotation.</title>
        <authorList>
            <consortium name="The Broad Institute Genomics Platform"/>
            <consortium name="The Broad Institute Genome Sequencing Center for Infectious Disease"/>
            <person name="Wu L."/>
            <person name="Ma J."/>
        </authorList>
    </citation>
    <scope>NUCLEOTIDE SEQUENCE [LARGE SCALE GENOMIC DNA]</scope>
    <source>
        <strain evidence="10">CCTCC AB 2017081</strain>
    </source>
</reference>
<feature type="transmembrane region" description="Helical" evidence="7">
    <location>
        <begin position="20"/>
        <end position="45"/>
    </location>
</feature>
<keyword evidence="6 7" id="KW-0472">Membrane</keyword>
<feature type="transmembrane region" description="Helical" evidence="7">
    <location>
        <begin position="57"/>
        <end position="79"/>
    </location>
</feature>
<dbReference type="RefSeq" id="WP_322474101.1">
    <property type="nucleotide sequence ID" value="NZ_JBHRZG010000006.1"/>
</dbReference>
<organism evidence="9 10">
    <name type="scientific">Deinococcus rufus</name>
    <dbReference type="NCBI Taxonomy" id="2136097"/>
    <lineage>
        <taxon>Bacteria</taxon>
        <taxon>Thermotogati</taxon>
        <taxon>Deinococcota</taxon>
        <taxon>Deinococci</taxon>
        <taxon>Deinococcales</taxon>
        <taxon>Deinococcaceae</taxon>
        <taxon>Deinococcus</taxon>
    </lineage>
</organism>
<evidence type="ECO:0000256" key="3">
    <source>
        <dbReference type="ARBA" id="ARBA00022475"/>
    </source>
</evidence>
<evidence type="ECO:0000259" key="8">
    <source>
        <dbReference type="PROSITE" id="PS50850"/>
    </source>
</evidence>
<evidence type="ECO:0000256" key="5">
    <source>
        <dbReference type="ARBA" id="ARBA00022989"/>
    </source>
</evidence>
<dbReference type="InterPro" id="IPR011701">
    <property type="entry name" value="MFS"/>
</dbReference>
<evidence type="ECO:0000256" key="2">
    <source>
        <dbReference type="ARBA" id="ARBA00022448"/>
    </source>
</evidence>
<feature type="transmembrane region" description="Helical" evidence="7">
    <location>
        <begin position="157"/>
        <end position="183"/>
    </location>
</feature>
<dbReference type="Gene3D" id="1.20.1250.20">
    <property type="entry name" value="MFS general substrate transporter like domains"/>
    <property type="match status" value="1"/>
</dbReference>
<feature type="transmembrane region" description="Helical" evidence="7">
    <location>
        <begin position="324"/>
        <end position="341"/>
    </location>
</feature>
<keyword evidence="2" id="KW-0813">Transport</keyword>
<sequence>MTDRFPPPRPSAEGWRTFLWLWGSQALSALGSIVSGFAISVYLVQTRFALPEQRGELAAALTLTLLAWNIITIFGAPLAGVLADRLDRRRIMLTANVLGAVLMALGVGMVTAPTPPLWLIVAFTAAEAALFAVHSAAFDTSYSTLVPREQLPRANGMMQTLTSTATLIGPGLGALIIGLPALIRQGGGPAWLAGWTDGVALTLMVDALSFVVAALVLWRLHVPTPPRQGARTGLTHDLTYGLTFIVARPALLNLLLTFTVFNLLTVGSGVLRPLLLTGTLAADLAVRAWTPSTALAALYTTLGLGSVVGGLIISAWGGLRERRTLGILIPLLVAGLAQALTGSTHSVLIASAGLVVYGLMTPSAAAHSMGIWQSQVPPEVQGRVFSVRRMLSQFTNPISTAAAGLAAAHLPAGDVLSWAGVAAAVICGAQLLNPAVRRLDGPVPSTHPEPTTG</sequence>
<feature type="transmembrane region" description="Helical" evidence="7">
    <location>
        <begin position="296"/>
        <end position="317"/>
    </location>
</feature>
<keyword evidence="3" id="KW-1003">Cell membrane</keyword>
<keyword evidence="5 7" id="KW-1133">Transmembrane helix</keyword>
<feature type="transmembrane region" description="Helical" evidence="7">
    <location>
        <begin position="347"/>
        <end position="366"/>
    </location>
</feature>
<dbReference type="CDD" id="cd06173">
    <property type="entry name" value="MFS_MefA_like"/>
    <property type="match status" value="1"/>
</dbReference>
<dbReference type="Proteomes" id="UP001595803">
    <property type="component" value="Unassembled WGS sequence"/>
</dbReference>